<organism evidence="2 3">
    <name type="scientific">Actinacidiphila glaucinigra</name>
    <dbReference type="NCBI Taxonomy" id="235986"/>
    <lineage>
        <taxon>Bacteria</taxon>
        <taxon>Bacillati</taxon>
        <taxon>Actinomycetota</taxon>
        <taxon>Actinomycetes</taxon>
        <taxon>Kitasatosporales</taxon>
        <taxon>Streptomycetaceae</taxon>
        <taxon>Actinacidiphila</taxon>
    </lineage>
</organism>
<proteinExistence type="predicted"/>
<dbReference type="AlphaFoldDB" id="A0A239MJP8"/>
<dbReference type="Proteomes" id="UP000198280">
    <property type="component" value="Unassembled WGS sequence"/>
</dbReference>
<dbReference type="EMBL" id="FZOF01000025">
    <property type="protein sequence ID" value="SNT42885.1"/>
    <property type="molecule type" value="Genomic_DNA"/>
</dbReference>
<keyword evidence="2" id="KW-0808">Transferase</keyword>
<name>A0A239MJP8_9ACTN</name>
<dbReference type="SUPFAM" id="SSF56112">
    <property type="entry name" value="Protein kinase-like (PK-like)"/>
    <property type="match status" value="1"/>
</dbReference>
<sequence length="329" mass="33955">MGEKVTSSGAALTHALGAVAAAASRVPGQARPAVLAERPDATVVRGGRLVAKAHAPGTDPGELALRLRVAAHPLLVGVLLSPAPLPDHGGALSTVLLGRSVSLWPLGEPVDRDDPDSAPWAEAGALLARLHTVPPARLPGPPPRMRGPVSAARAVARMLAAGPGDPAVLAAWHGLPPWARGEAPQPRQMLCHGDLHMGQLVRHPAPDGPWCLIDVDDLGLGEPTWDLARPAMWFAAGLLDPADWGRFLGAYRAGGGPAVPADGDPWPHLDAAARALAVQTAATAVAKAAQEGRALDGAEQSVLDTCRRIAEVKCSSTPGDDPRPARTRR</sequence>
<evidence type="ECO:0000313" key="3">
    <source>
        <dbReference type="Proteomes" id="UP000198280"/>
    </source>
</evidence>
<evidence type="ECO:0000313" key="2">
    <source>
        <dbReference type="EMBL" id="SNT42885.1"/>
    </source>
</evidence>
<keyword evidence="2" id="KW-0418">Kinase</keyword>
<dbReference type="InterPro" id="IPR002575">
    <property type="entry name" value="Aminoglycoside_PTrfase"/>
</dbReference>
<protein>
    <submittedName>
        <fullName evidence="2">Ser/Thr protein kinase RdoA involved in Cpx stress response, MazF antagonist</fullName>
    </submittedName>
</protein>
<accession>A0A239MJP8</accession>
<gene>
    <name evidence="2" type="ORF">SAMN05216252_12511</name>
</gene>
<dbReference type="GO" id="GO:0016301">
    <property type="term" value="F:kinase activity"/>
    <property type="evidence" value="ECO:0007669"/>
    <property type="project" value="UniProtKB-KW"/>
</dbReference>
<reference evidence="2 3" key="1">
    <citation type="submission" date="2017-06" db="EMBL/GenBank/DDBJ databases">
        <authorList>
            <person name="Kim H.J."/>
            <person name="Triplett B.A."/>
        </authorList>
    </citation>
    <scope>NUCLEOTIDE SEQUENCE [LARGE SCALE GENOMIC DNA]</scope>
    <source>
        <strain evidence="2 3">CGMCC 4.1858</strain>
    </source>
</reference>
<dbReference type="Gene3D" id="3.90.1200.10">
    <property type="match status" value="1"/>
</dbReference>
<keyword evidence="3" id="KW-1185">Reference proteome</keyword>
<dbReference type="Pfam" id="PF01636">
    <property type="entry name" value="APH"/>
    <property type="match status" value="1"/>
</dbReference>
<evidence type="ECO:0000259" key="1">
    <source>
        <dbReference type="Pfam" id="PF01636"/>
    </source>
</evidence>
<feature type="domain" description="Aminoglycoside phosphotransferase" evidence="1">
    <location>
        <begin position="48"/>
        <end position="258"/>
    </location>
</feature>
<dbReference type="InterPro" id="IPR011009">
    <property type="entry name" value="Kinase-like_dom_sf"/>
</dbReference>